<dbReference type="SUPFAM" id="SSF53098">
    <property type="entry name" value="Ribonuclease H-like"/>
    <property type="match status" value="1"/>
</dbReference>
<keyword evidence="1" id="KW-0472">Membrane</keyword>
<feature type="transmembrane region" description="Helical" evidence="1">
    <location>
        <begin position="68"/>
        <end position="87"/>
    </location>
</feature>
<keyword evidence="1" id="KW-1133">Transmembrane helix</keyword>
<reference evidence="2" key="1">
    <citation type="submission" date="2023-09" db="UniProtKB">
        <authorList>
            <consortium name="Ensembl"/>
        </authorList>
    </citation>
    <scope>IDENTIFICATION</scope>
</reference>
<sequence length="97" mass="10863">MEEWGIRSKVTCLVTDGAPNMIACGKELQLRHAVCIAHALSLVVKKGLGLTPLMSAIRTKARKLVGHFRSITTAKVINIIFIFVYMFNIKGNFYLFH</sequence>
<accession>A0A3B4ZJ50</accession>
<keyword evidence="1" id="KW-0812">Transmembrane</keyword>
<dbReference type="STRING" id="144197.ENSSPAP00000006309"/>
<dbReference type="InterPro" id="IPR012337">
    <property type="entry name" value="RNaseH-like_sf"/>
</dbReference>
<evidence type="ECO:0000256" key="1">
    <source>
        <dbReference type="SAM" id="Phobius"/>
    </source>
</evidence>
<organism evidence="2">
    <name type="scientific">Stegastes partitus</name>
    <name type="common">bicolor damselfish</name>
    <dbReference type="NCBI Taxonomy" id="144197"/>
    <lineage>
        <taxon>Eukaryota</taxon>
        <taxon>Metazoa</taxon>
        <taxon>Chordata</taxon>
        <taxon>Craniata</taxon>
        <taxon>Vertebrata</taxon>
        <taxon>Euteleostomi</taxon>
        <taxon>Actinopterygii</taxon>
        <taxon>Neopterygii</taxon>
        <taxon>Teleostei</taxon>
        <taxon>Neoteleostei</taxon>
        <taxon>Acanthomorphata</taxon>
        <taxon>Ovalentaria</taxon>
        <taxon>Pomacentridae</taxon>
        <taxon>Stegastes</taxon>
    </lineage>
</organism>
<name>A0A3B4ZJ50_9TELE</name>
<dbReference type="AlphaFoldDB" id="A0A3B4ZJ50"/>
<proteinExistence type="predicted"/>
<protein>
    <recommendedName>
        <fullName evidence="3">DUF659 domain-containing protein</fullName>
    </recommendedName>
</protein>
<evidence type="ECO:0008006" key="3">
    <source>
        <dbReference type="Google" id="ProtNLM"/>
    </source>
</evidence>
<dbReference type="Ensembl" id="ENSSPAT00000006437.1">
    <property type="protein sequence ID" value="ENSSPAP00000006309.1"/>
    <property type="gene ID" value="ENSSPAG00000004858.1"/>
</dbReference>
<evidence type="ECO:0000313" key="2">
    <source>
        <dbReference type="Ensembl" id="ENSSPAP00000006309.1"/>
    </source>
</evidence>